<dbReference type="PANTHER" id="PTHR35694">
    <property type="entry name" value="DENEDDYLASE"/>
    <property type="match status" value="1"/>
</dbReference>
<evidence type="ECO:0000313" key="3">
    <source>
        <dbReference type="EMBL" id="TKR98039.1"/>
    </source>
</evidence>
<reference evidence="3" key="1">
    <citation type="submission" date="2018-10" db="EMBL/GenBank/DDBJ databases">
        <title>Population genomic analysis revealed the cold adaptation of white poplar.</title>
        <authorList>
            <person name="Liu Y.-J."/>
        </authorList>
    </citation>
    <scope>NUCLEOTIDE SEQUENCE [LARGE SCALE GENOMIC DNA]</scope>
    <source>
        <strain evidence="3">PAL-ZL1</strain>
    </source>
</reference>
<evidence type="ECO:0000259" key="2">
    <source>
        <dbReference type="Pfam" id="PF10252"/>
    </source>
</evidence>
<protein>
    <recommendedName>
        <fullName evidence="2">Casein kinase substrate phosphoprotein PP28 domain-containing protein</fullName>
    </recommendedName>
</protein>
<proteinExistence type="predicted"/>
<sequence>MHPPPQALSPLSFPLLSPLPPSLSSKSRPTTKIPTFFFPKLPLTIPKFPLHVLHCTPKPTQQEQQILQFVADSNENTLPCVRTFENDLARLSLVGSVRFDQALTAAAADGGRAASEHLESGVPAMVVETVFPGPADEHATVSTRLFLPAKKVKEKAIRLKRSFKEDVLSGTMSQNILSMTFRQVVLQQIWNFELVLFRPGTERNMKDLENPREQVPASFFLGSSDEQVISLLAEAVCIAALQNTERVFLDDFMGKGPGGFFSWLRKPQRIVSRDSSVVIYKLFEDEIVENAKSLLESFNSSKERFQGIKVKRKYKWWTPLAHSKLEKIGGPEFSAWTSEHVPAYRLQIDADKVKDAKFEGWRESSGNRWEVLLTHSQMVGLAEIFDMYYEDIYTMPKEELSCGVVSNFTNLSKKKRSSSLMNVLSVTLVSGIFLVSISALSQFCLPHLRKGRLYAQENSSLPSSEIQFAVNESLDAAKLQEFCILICKKMKDSFGWPGDIVTDKKIGAWIGEIPAYFKTMDEADAASEENSTDSTPIPKIDADLKSSAQDIASYQVVLSTDGKIVGFQPTSGVGVNHWAANPLAKELYGGRNLSPGFIEPGLKIHFPDEMGRGKFKGKPTGHRQFSTPEQMLAGTSTRPRTFKREEAEYEEEKQEEESEEESEDDSDQKRKGTQGIIQIENPNLVKAKNLKAKDVDMGKTTELSRREREEIEKQRAHERYMRLQEQGKTDQARKDLERLSLIRQQREEAARKREEEKAAKEQKKTETRK</sequence>
<dbReference type="AlphaFoldDB" id="A0A4U5PM40"/>
<dbReference type="InterPro" id="IPR019380">
    <property type="entry name" value="Casein_kinase_sb_PP28"/>
</dbReference>
<feature type="compositionally biased region" description="Acidic residues" evidence="1">
    <location>
        <begin position="647"/>
        <end position="666"/>
    </location>
</feature>
<feature type="domain" description="Casein kinase substrate phosphoprotein PP28" evidence="2">
    <location>
        <begin position="681"/>
        <end position="758"/>
    </location>
</feature>
<dbReference type="Pfam" id="PF10252">
    <property type="entry name" value="PP28"/>
    <property type="match status" value="1"/>
</dbReference>
<dbReference type="PANTHER" id="PTHR35694:SF1">
    <property type="entry name" value="DENEDDYLASE"/>
    <property type="match status" value="1"/>
</dbReference>
<comment type="caution">
    <text evidence="3">The sequence shown here is derived from an EMBL/GenBank/DDBJ whole genome shotgun (WGS) entry which is preliminary data.</text>
</comment>
<dbReference type="EMBL" id="RCHU01000700">
    <property type="protein sequence ID" value="TKR98039.1"/>
    <property type="molecule type" value="Genomic_DNA"/>
</dbReference>
<name>A0A4U5PM40_POPAL</name>
<feature type="region of interest" description="Disordered" evidence="1">
    <location>
        <begin position="613"/>
        <end position="769"/>
    </location>
</feature>
<feature type="compositionally biased region" description="Polar residues" evidence="1">
    <location>
        <begin position="623"/>
        <end position="639"/>
    </location>
</feature>
<dbReference type="STRING" id="43335.A0A4U5PM40"/>
<organism evidence="3">
    <name type="scientific">Populus alba</name>
    <name type="common">White poplar</name>
    <dbReference type="NCBI Taxonomy" id="43335"/>
    <lineage>
        <taxon>Eukaryota</taxon>
        <taxon>Viridiplantae</taxon>
        <taxon>Streptophyta</taxon>
        <taxon>Embryophyta</taxon>
        <taxon>Tracheophyta</taxon>
        <taxon>Spermatophyta</taxon>
        <taxon>Magnoliopsida</taxon>
        <taxon>eudicotyledons</taxon>
        <taxon>Gunneridae</taxon>
        <taxon>Pentapetalae</taxon>
        <taxon>rosids</taxon>
        <taxon>fabids</taxon>
        <taxon>Malpighiales</taxon>
        <taxon>Salicaceae</taxon>
        <taxon>Saliceae</taxon>
        <taxon>Populus</taxon>
    </lineage>
</organism>
<accession>A0A4U5PM40</accession>
<evidence type="ECO:0000256" key="1">
    <source>
        <dbReference type="SAM" id="MobiDB-lite"/>
    </source>
</evidence>
<gene>
    <name evidence="3" type="ORF">D5086_0000207110</name>
</gene>
<feature type="compositionally biased region" description="Basic and acidic residues" evidence="1">
    <location>
        <begin position="691"/>
        <end position="769"/>
    </location>
</feature>